<keyword evidence="10" id="KW-1185">Reference proteome</keyword>
<dbReference type="SUPFAM" id="SSF64484">
    <property type="entry name" value="beta and beta-prime subunits of DNA dependent RNA-polymerase"/>
    <property type="match status" value="1"/>
</dbReference>
<accession>A0A3P7YW49</accession>
<reference evidence="11" key="2">
    <citation type="submission" date="2019-09" db="UniProtKB">
        <authorList>
            <consortium name="WormBaseParasite"/>
        </authorList>
    </citation>
    <scope>IDENTIFICATION</scope>
</reference>
<evidence type="ECO:0000259" key="8">
    <source>
        <dbReference type="Pfam" id="PF04997"/>
    </source>
</evidence>
<dbReference type="InterPro" id="IPR007080">
    <property type="entry name" value="RNA_pol_Rpb1_1"/>
</dbReference>
<dbReference type="GO" id="GO:0006351">
    <property type="term" value="P:DNA-templated transcription"/>
    <property type="evidence" value="ECO:0007669"/>
    <property type="project" value="InterPro"/>
</dbReference>
<dbReference type="Gene3D" id="4.10.860.120">
    <property type="entry name" value="RNA polymerase II, clamp domain"/>
    <property type="match status" value="1"/>
</dbReference>
<evidence type="ECO:0000256" key="7">
    <source>
        <dbReference type="ARBA" id="ARBA00023163"/>
    </source>
</evidence>
<dbReference type="EMBL" id="UZAH01027459">
    <property type="protein sequence ID" value="VDO91771.1"/>
    <property type="molecule type" value="Genomic_DNA"/>
</dbReference>
<organism evidence="9">
    <name type="scientific">Heligmosomoides polygyrus</name>
    <name type="common">Parasitic roundworm</name>
    <dbReference type="NCBI Taxonomy" id="6339"/>
    <lineage>
        <taxon>Eukaryota</taxon>
        <taxon>Metazoa</taxon>
        <taxon>Ecdysozoa</taxon>
        <taxon>Nematoda</taxon>
        <taxon>Chromadorea</taxon>
        <taxon>Rhabditida</taxon>
        <taxon>Rhabditina</taxon>
        <taxon>Rhabditomorpha</taxon>
        <taxon>Strongyloidea</taxon>
        <taxon>Heligmosomidae</taxon>
        <taxon>Heligmosomoides</taxon>
    </lineage>
</organism>
<evidence type="ECO:0000313" key="11">
    <source>
        <dbReference type="WBParaSite" id="HPBE_0001233901-mRNA-1"/>
    </source>
</evidence>
<reference evidence="9 10" key="1">
    <citation type="submission" date="2018-11" db="EMBL/GenBank/DDBJ databases">
        <authorList>
            <consortium name="Pathogen Informatics"/>
        </authorList>
    </citation>
    <scope>NUCLEOTIDE SEQUENCE [LARGE SCALE GENOMIC DNA]</scope>
</reference>
<dbReference type="PANTHER" id="PTHR48446">
    <property type="entry name" value="DNA-DIRECTED RNA POLYMERASE SUBUNIT BETA' N-TERMINAL SECTION"/>
    <property type="match status" value="1"/>
</dbReference>
<evidence type="ECO:0000313" key="9">
    <source>
        <dbReference type="EMBL" id="VDO91771.1"/>
    </source>
</evidence>
<dbReference type="OrthoDB" id="270392at2759"/>
<dbReference type="WBParaSite" id="HPBE_0001233901-mRNA-1">
    <property type="protein sequence ID" value="HPBE_0001233901-mRNA-1"/>
    <property type="gene ID" value="HPBE_0001233901"/>
</dbReference>
<proteinExistence type="predicted"/>
<dbReference type="PANTHER" id="PTHR48446:SF1">
    <property type="entry name" value="DNA-DIRECTED RNA POLYMERASE SUBUNIT BETA' N-TERMINAL SECTION"/>
    <property type="match status" value="1"/>
</dbReference>
<keyword evidence="3" id="KW-0808">Transferase</keyword>
<sequence>MGSSAPSIPFWFWEPFPLEAMGKNQFRESDLARKVVGVKFSAGSSEFIRQTSHIRVLSSRLYEEGEAKWNPAKHGPLDRRLGTSEVLRLCSTCGCNLSECVGHFGYIDLGFPVFHVGYFKLTIHVLQCICKPRLHIHFLSSTVKSRFQNCSGLLLDEKQRSYYLRQIANPNLSYLHRKHLHSSMVKASKKNSLCPACGHQNGENSGLHHLPKWYSGTCFPTREGKVAREAAVNRTWSGPFWSVGAEQNSDI</sequence>
<dbReference type="AlphaFoldDB" id="A0A3P7YW49"/>
<protein>
    <recommendedName>
        <fullName evidence="1">DNA-directed RNA polymerase</fullName>
        <ecNumber evidence="1">2.7.7.6</ecNumber>
    </recommendedName>
</protein>
<dbReference type="EC" id="2.7.7.6" evidence="1"/>
<name>A0A3P7YW49_HELPZ</name>
<evidence type="ECO:0000256" key="1">
    <source>
        <dbReference type="ARBA" id="ARBA00012418"/>
    </source>
</evidence>
<feature type="domain" description="RNA polymerase Rpb1" evidence="8">
    <location>
        <begin position="33"/>
        <end position="202"/>
    </location>
</feature>
<dbReference type="InterPro" id="IPR015700">
    <property type="entry name" value="RPC1"/>
</dbReference>
<evidence type="ECO:0000313" key="10">
    <source>
        <dbReference type="Proteomes" id="UP000050761"/>
    </source>
</evidence>
<dbReference type="GO" id="GO:0003899">
    <property type="term" value="F:DNA-directed RNA polymerase activity"/>
    <property type="evidence" value="ECO:0007669"/>
    <property type="project" value="UniProtKB-EC"/>
</dbReference>
<dbReference type="Proteomes" id="UP000050761">
    <property type="component" value="Unassembled WGS sequence"/>
</dbReference>
<evidence type="ECO:0000256" key="4">
    <source>
        <dbReference type="ARBA" id="ARBA00022695"/>
    </source>
</evidence>
<evidence type="ECO:0000256" key="3">
    <source>
        <dbReference type="ARBA" id="ARBA00022679"/>
    </source>
</evidence>
<dbReference type="GO" id="GO:0003677">
    <property type="term" value="F:DNA binding"/>
    <property type="evidence" value="ECO:0007669"/>
    <property type="project" value="InterPro"/>
</dbReference>
<dbReference type="InterPro" id="IPR044893">
    <property type="entry name" value="RNA_pol_Rpb1_clamp_domain"/>
</dbReference>
<evidence type="ECO:0000256" key="5">
    <source>
        <dbReference type="ARBA" id="ARBA00022723"/>
    </source>
</evidence>
<keyword evidence="7" id="KW-0804">Transcription</keyword>
<keyword evidence="2" id="KW-0240">DNA-directed RNA polymerase</keyword>
<dbReference type="GO" id="GO:0000428">
    <property type="term" value="C:DNA-directed RNA polymerase complex"/>
    <property type="evidence" value="ECO:0007669"/>
    <property type="project" value="UniProtKB-KW"/>
</dbReference>
<keyword evidence="6" id="KW-0862">Zinc</keyword>
<keyword evidence="4" id="KW-0548">Nucleotidyltransferase</keyword>
<gene>
    <name evidence="9" type="ORF">HPBE_LOCUS12340</name>
</gene>
<evidence type="ECO:0000256" key="6">
    <source>
        <dbReference type="ARBA" id="ARBA00022833"/>
    </source>
</evidence>
<keyword evidence="5" id="KW-0479">Metal-binding</keyword>
<dbReference type="GO" id="GO:0046872">
    <property type="term" value="F:metal ion binding"/>
    <property type="evidence" value="ECO:0007669"/>
    <property type="project" value="UniProtKB-KW"/>
</dbReference>
<dbReference type="Pfam" id="PF04997">
    <property type="entry name" value="RNA_pol_Rpb1_1"/>
    <property type="match status" value="1"/>
</dbReference>
<evidence type="ECO:0000256" key="2">
    <source>
        <dbReference type="ARBA" id="ARBA00022478"/>
    </source>
</evidence>